<keyword evidence="3" id="KW-0762">Sugar transport</keyword>
<dbReference type="SUPFAM" id="SSF52540">
    <property type="entry name" value="P-loop containing nucleoside triphosphate hydrolases"/>
    <property type="match status" value="2"/>
</dbReference>
<evidence type="ECO:0000256" key="6">
    <source>
        <dbReference type="ARBA" id="ARBA00022840"/>
    </source>
</evidence>
<dbReference type="Pfam" id="PF00005">
    <property type="entry name" value="ABC_tran"/>
    <property type="match status" value="2"/>
</dbReference>
<dbReference type="InterPro" id="IPR027417">
    <property type="entry name" value="P-loop_NTPase"/>
</dbReference>
<dbReference type="CDD" id="cd03216">
    <property type="entry name" value="ABC_Carb_Monos_I"/>
    <property type="match status" value="1"/>
</dbReference>
<dbReference type="PROSITE" id="PS50893">
    <property type="entry name" value="ABC_TRANSPORTER_2"/>
    <property type="match status" value="2"/>
</dbReference>
<dbReference type="PANTHER" id="PTHR43790:SF9">
    <property type="entry name" value="GALACTOFURANOSE TRANSPORTER ATP-BINDING PROTEIN YTFR"/>
    <property type="match status" value="1"/>
</dbReference>
<evidence type="ECO:0000256" key="5">
    <source>
        <dbReference type="ARBA" id="ARBA00022741"/>
    </source>
</evidence>
<reference evidence="10" key="1">
    <citation type="submission" date="2014-08" db="EMBL/GenBank/DDBJ databases">
        <authorList>
            <person name="Edwards T."/>
        </authorList>
    </citation>
    <scope>NUCLEOTIDE SEQUENCE [LARGE SCALE GENOMIC DNA]</scope>
</reference>
<sequence>MSSPILAGKALRKTFGDTVALDGVSIALAEGRVTAIVGENGAGKSTLAKLLAGLLAPDEGTIGVAGSPVSWRSRREAVAAGIGFVPQSLSFITTLSLAENHLIGGTRLRTDRRQAALALAAACRELGMELPLDQPLDRFSLPQRQLAEIASAVAGGARVLLLDEPTSSLGPSEIDNLVAALRRLAQSGTAIGLVTHRITEVLNGADHVSVLRGGRPIFDGPTQGLSADRIAHFMVGATVPPAKRPAPAREDIRISAERVSLKENGVSILQDVTLAVRAGEIVGVAGMAGASQNALADILAGLKRPSSGRILVGERDIATAAALRDGIAHIPQERAAGIVPDLTVAENASLLRSRERRFARFGLRRAKAERDQGARIAEAWDVRPPRPELAAGALSGGNQQKLLVGRELDREPSVIIAHGPTQGLDLAAAAAIRERLVEAAANGAAVIVLSSDLDEILAISHRVIVLSAGRVADILEIADGPVDMVRLGRAIGGTAPRAADDESRFSSPAVLAEEVA</sequence>
<evidence type="ECO:0000256" key="4">
    <source>
        <dbReference type="ARBA" id="ARBA00022737"/>
    </source>
</evidence>
<dbReference type="SMART" id="SM00382">
    <property type="entry name" value="AAA"/>
    <property type="match status" value="1"/>
</dbReference>
<dbReference type="EMBL" id="CCND01000005">
    <property type="protein sequence ID" value="CDX51121.1"/>
    <property type="molecule type" value="Genomic_DNA"/>
</dbReference>
<dbReference type="InterPro" id="IPR003439">
    <property type="entry name" value="ABC_transporter-like_ATP-bd"/>
</dbReference>
<keyword evidence="6" id="KW-0067">ATP-binding</keyword>
<gene>
    <name evidence="9" type="ORF">MPL1032_130152</name>
</gene>
<dbReference type="InterPro" id="IPR017871">
    <property type="entry name" value="ABC_transporter-like_CS"/>
</dbReference>
<evidence type="ECO:0000259" key="8">
    <source>
        <dbReference type="PROSITE" id="PS50893"/>
    </source>
</evidence>
<comment type="similarity">
    <text evidence="1">Belongs to the ABC transporter superfamily.</text>
</comment>
<dbReference type="InterPro" id="IPR003593">
    <property type="entry name" value="AAA+_ATPase"/>
</dbReference>
<proteinExistence type="inferred from homology"/>
<feature type="domain" description="ABC transporter" evidence="8">
    <location>
        <begin position="6"/>
        <end position="238"/>
    </location>
</feature>
<dbReference type="AlphaFoldDB" id="A0A0K2VR77"/>
<evidence type="ECO:0000256" key="1">
    <source>
        <dbReference type="ARBA" id="ARBA00005417"/>
    </source>
</evidence>
<dbReference type="InterPro" id="IPR050107">
    <property type="entry name" value="ABC_carbohydrate_import_ATPase"/>
</dbReference>
<name>A0A0K2VR77_MESPL</name>
<dbReference type="GO" id="GO:0005524">
    <property type="term" value="F:ATP binding"/>
    <property type="evidence" value="ECO:0007669"/>
    <property type="project" value="UniProtKB-KW"/>
</dbReference>
<dbReference type="Proteomes" id="UP000182888">
    <property type="component" value="Unassembled WGS sequence"/>
</dbReference>
<feature type="domain" description="ABC transporter" evidence="8">
    <location>
        <begin position="254"/>
        <end position="493"/>
    </location>
</feature>
<dbReference type="CDD" id="cd03215">
    <property type="entry name" value="ABC_Carb_Monos_II"/>
    <property type="match status" value="1"/>
</dbReference>
<dbReference type="Gene3D" id="3.40.50.300">
    <property type="entry name" value="P-loop containing nucleotide triphosphate hydrolases"/>
    <property type="match status" value="2"/>
</dbReference>
<evidence type="ECO:0000256" key="3">
    <source>
        <dbReference type="ARBA" id="ARBA00022597"/>
    </source>
</evidence>
<evidence type="ECO:0000256" key="2">
    <source>
        <dbReference type="ARBA" id="ARBA00022448"/>
    </source>
</evidence>
<dbReference type="GO" id="GO:0016887">
    <property type="term" value="F:ATP hydrolysis activity"/>
    <property type="evidence" value="ECO:0007669"/>
    <property type="project" value="InterPro"/>
</dbReference>
<evidence type="ECO:0000256" key="7">
    <source>
        <dbReference type="SAM" id="MobiDB-lite"/>
    </source>
</evidence>
<protein>
    <submittedName>
        <fullName evidence="9">ABC transporter related protein</fullName>
    </submittedName>
</protein>
<keyword evidence="5" id="KW-0547">Nucleotide-binding</keyword>
<evidence type="ECO:0000313" key="10">
    <source>
        <dbReference type="Proteomes" id="UP000182888"/>
    </source>
</evidence>
<evidence type="ECO:0000313" key="9">
    <source>
        <dbReference type="EMBL" id="CDX51121.1"/>
    </source>
</evidence>
<organism evidence="9 10">
    <name type="scientific">Mesorhizobium plurifarium</name>
    <dbReference type="NCBI Taxonomy" id="69974"/>
    <lineage>
        <taxon>Bacteria</taxon>
        <taxon>Pseudomonadati</taxon>
        <taxon>Pseudomonadota</taxon>
        <taxon>Alphaproteobacteria</taxon>
        <taxon>Hyphomicrobiales</taxon>
        <taxon>Phyllobacteriaceae</taxon>
        <taxon>Mesorhizobium</taxon>
    </lineage>
</organism>
<dbReference type="PROSITE" id="PS00211">
    <property type="entry name" value="ABC_TRANSPORTER_1"/>
    <property type="match status" value="1"/>
</dbReference>
<keyword evidence="4" id="KW-0677">Repeat</keyword>
<dbReference type="PANTHER" id="PTHR43790">
    <property type="entry name" value="CARBOHYDRATE TRANSPORT ATP-BINDING PROTEIN MG119-RELATED"/>
    <property type="match status" value="1"/>
</dbReference>
<keyword evidence="2" id="KW-0813">Transport</keyword>
<accession>A0A0K2VR77</accession>
<feature type="region of interest" description="Disordered" evidence="7">
    <location>
        <begin position="495"/>
        <end position="516"/>
    </location>
</feature>